<keyword evidence="1" id="KW-1133">Transmembrane helix</keyword>
<dbReference type="EMBL" id="BAAAOB010000003">
    <property type="protein sequence ID" value="GAA1794848.1"/>
    <property type="molecule type" value="Genomic_DNA"/>
</dbReference>
<proteinExistence type="predicted"/>
<keyword evidence="3" id="KW-1185">Reference proteome</keyword>
<sequence>MFASAVRAAAVAVSGALAVLWAIEGVVKVRAGFGASDILLVADGAERNTRVPEWFAPIGALMRGIPAVFGIGIPMLELLLGAVFAVLAVGGLLGLLRVRGVAPRSPRRVTAVAALVSGGTLALYWTSDQLIAQYPVMLVLSLLLLAVETLTPAAVVATAEG</sequence>
<feature type="transmembrane region" description="Helical" evidence="1">
    <location>
        <begin position="71"/>
        <end position="96"/>
    </location>
</feature>
<gene>
    <name evidence="2" type="ORF">GCM10009768_24930</name>
</gene>
<comment type="caution">
    <text evidence="2">The sequence shown here is derived from an EMBL/GenBank/DDBJ whole genome shotgun (WGS) entry which is preliminary data.</text>
</comment>
<feature type="transmembrane region" description="Helical" evidence="1">
    <location>
        <begin position="137"/>
        <end position="159"/>
    </location>
</feature>
<reference evidence="2 3" key="1">
    <citation type="journal article" date="2019" name="Int. J. Syst. Evol. Microbiol.">
        <title>The Global Catalogue of Microorganisms (GCM) 10K type strain sequencing project: providing services to taxonomists for standard genome sequencing and annotation.</title>
        <authorList>
            <consortium name="The Broad Institute Genomics Platform"/>
            <consortium name="The Broad Institute Genome Sequencing Center for Infectious Disease"/>
            <person name="Wu L."/>
            <person name="Ma J."/>
        </authorList>
    </citation>
    <scope>NUCLEOTIDE SEQUENCE [LARGE SCALE GENOMIC DNA]</scope>
    <source>
        <strain evidence="2 3">JCM 14736</strain>
    </source>
</reference>
<name>A0ABN2LPE8_9MICO</name>
<feature type="transmembrane region" description="Helical" evidence="1">
    <location>
        <begin position="108"/>
        <end position="125"/>
    </location>
</feature>
<evidence type="ECO:0000313" key="2">
    <source>
        <dbReference type="EMBL" id="GAA1794848.1"/>
    </source>
</evidence>
<organism evidence="2 3">
    <name type="scientific">Leucobacter iarius</name>
    <dbReference type="NCBI Taxonomy" id="333963"/>
    <lineage>
        <taxon>Bacteria</taxon>
        <taxon>Bacillati</taxon>
        <taxon>Actinomycetota</taxon>
        <taxon>Actinomycetes</taxon>
        <taxon>Micrococcales</taxon>
        <taxon>Microbacteriaceae</taxon>
        <taxon>Leucobacter</taxon>
    </lineage>
</organism>
<keyword evidence="1" id="KW-0472">Membrane</keyword>
<dbReference type="Proteomes" id="UP001500851">
    <property type="component" value="Unassembled WGS sequence"/>
</dbReference>
<evidence type="ECO:0000256" key="1">
    <source>
        <dbReference type="SAM" id="Phobius"/>
    </source>
</evidence>
<accession>A0ABN2LPE8</accession>
<protein>
    <submittedName>
        <fullName evidence="2">Uncharacterized protein</fullName>
    </submittedName>
</protein>
<keyword evidence="1" id="KW-0812">Transmembrane</keyword>
<evidence type="ECO:0000313" key="3">
    <source>
        <dbReference type="Proteomes" id="UP001500851"/>
    </source>
</evidence>